<dbReference type="AlphaFoldDB" id="A0A1A8J384"/>
<organism evidence="2">
    <name type="scientific">Nothobranchius kuhntae</name>
    <name type="common">Beira killifish</name>
    <dbReference type="NCBI Taxonomy" id="321403"/>
    <lineage>
        <taxon>Eukaryota</taxon>
        <taxon>Metazoa</taxon>
        <taxon>Chordata</taxon>
        <taxon>Craniata</taxon>
        <taxon>Vertebrata</taxon>
        <taxon>Euteleostomi</taxon>
        <taxon>Actinopterygii</taxon>
        <taxon>Neopterygii</taxon>
        <taxon>Teleostei</taxon>
        <taxon>Neoteleostei</taxon>
        <taxon>Acanthomorphata</taxon>
        <taxon>Ovalentaria</taxon>
        <taxon>Atherinomorphae</taxon>
        <taxon>Cyprinodontiformes</taxon>
        <taxon>Nothobranchiidae</taxon>
        <taxon>Nothobranchius</taxon>
    </lineage>
</organism>
<sequence length="108" mass="11935">MNSWLGIKGGLQAAILATAKGRLVLAQGQVLLSATQGQAVQMDSAEALLPPPTSTTQPNTRDRRSERHRLPVKRNQLRPANGLIARLETDQRRTRRTGPELHYLSCKE</sequence>
<feature type="compositionally biased region" description="Basic and acidic residues" evidence="1">
    <location>
        <begin position="60"/>
        <end position="69"/>
    </location>
</feature>
<dbReference type="EMBL" id="HAED01017700">
    <property type="protein sequence ID" value="SBR04145.1"/>
    <property type="molecule type" value="Transcribed_RNA"/>
</dbReference>
<evidence type="ECO:0000313" key="2">
    <source>
        <dbReference type="EMBL" id="SBR04145.1"/>
    </source>
</evidence>
<accession>A0A1A8J384</accession>
<gene>
    <name evidence="2" type="primary">Nfu_g_1_007291</name>
</gene>
<reference evidence="2" key="2">
    <citation type="submission" date="2016-06" db="EMBL/GenBank/DDBJ databases">
        <title>The genome of a short-lived fish provides insights into sex chromosome evolution and the genetic control of aging.</title>
        <authorList>
            <person name="Reichwald K."/>
            <person name="Felder M."/>
            <person name="Petzold A."/>
            <person name="Koch P."/>
            <person name="Groth M."/>
            <person name="Platzer M."/>
        </authorList>
    </citation>
    <scope>NUCLEOTIDE SEQUENCE</scope>
    <source>
        <tissue evidence="2">Brain</tissue>
    </source>
</reference>
<proteinExistence type="predicted"/>
<name>A0A1A8J384_NOTKU</name>
<reference evidence="2" key="1">
    <citation type="submission" date="2016-05" db="EMBL/GenBank/DDBJ databases">
        <authorList>
            <person name="Lavstsen T."/>
            <person name="Jespersen J.S."/>
        </authorList>
    </citation>
    <scope>NUCLEOTIDE SEQUENCE</scope>
    <source>
        <tissue evidence="2">Brain</tissue>
    </source>
</reference>
<feature type="region of interest" description="Disordered" evidence="1">
    <location>
        <begin position="44"/>
        <end position="108"/>
    </location>
</feature>
<evidence type="ECO:0000256" key="1">
    <source>
        <dbReference type="SAM" id="MobiDB-lite"/>
    </source>
</evidence>
<protein>
    <submittedName>
        <fullName evidence="2">Uncharacterized protein</fullName>
    </submittedName>
</protein>